<evidence type="ECO:0000313" key="2">
    <source>
        <dbReference type="Proteomes" id="UP000265200"/>
    </source>
</evidence>
<reference evidence="1 2" key="2">
    <citation type="submission" date="2017-04" db="EMBL/GenBank/DDBJ databases">
        <title>CpG methylation of centromeres and impact of large insertions on vertebrate speciation.</title>
        <authorList>
            <person name="Ichikawa K."/>
            <person name="Yoshimura J."/>
            <person name="Morishita S."/>
        </authorList>
    </citation>
    <scope>NUCLEOTIDE SEQUENCE</scope>
    <source>
        <strain evidence="1 2">HSOK</strain>
    </source>
</reference>
<dbReference type="AlphaFoldDB" id="A0A3P9JEB0"/>
<dbReference type="Ensembl" id="ENSORLT00015033113.1">
    <property type="protein sequence ID" value="ENSORLP00015030637.1"/>
    <property type="gene ID" value="ENSORLG00015014429.1"/>
</dbReference>
<reference evidence="1" key="4">
    <citation type="submission" date="2025-09" db="UniProtKB">
        <authorList>
            <consortium name="Ensembl"/>
        </authorList>
    </citation>
    <scope>IDENTIFICATION</scope>
    <source>
        <strain evidence="1">HSOK</strain>
    </source>
</reference>
<reference evidence="1" key="3">
    <citation type="submission" date="2025-08" db="UniProtKB">
        <authorList>
            <consortium name="Ensembl"/>
        </authorList>
    </citation>
    <scope>IDENTIFICATION</scope>
    <source>
        <strain evidence="1">HSOK</strain>
    </source>
</reference>
<evidence type="ECO:0000313" key="1">
    <source>
        <dbReference type="Ensembl" id="ENSORLP00015030637.1"/>
    </source>
</evidence>
<reference key="1">
    <citation type="journal article" date="2007" name="Nature">
        <title>The medaka draft genome and insights into vertebrate genome evolution.</title>
        <authorList>
            <person name="Kasahara M."/>
            <person name="Naruse K."/>
            <person name="Sasaki S."/>
            <person name="Nakatani Y."/>
            <person name="Qu W."/>
            <person name="Ahsan B."/>
            <person name="Yamada T."/>
            <person name="Nagayasu Y."/>
            <person name="Doi K."/>
            <person name="Kasai Y."/>
            <person name="Jindo T."/>
            <person name="Kobayashi D."/>
            <person name="Shimada A."/>
            <person name="Toyoda A."/>
            <person name="Kuroki Y."/>
            <person name="Fujiyama A."/>
            <person name="Sasaki T."/>
            <person name="Shimizu A."/>
            <person name="Asakawa S."/>
            <person name="Shimizu N."/>
            <person name="Hashimoto S."/>
            <person name="Yang J."/>
            <person name="Lee Y."/>
            <person name="Matsushima K."/>
            <person name="Sugano S."/>
            <person name="Sakaizumi M."/>
            <person name="Narita T."/>
            <person name="Ohishi K."/>
            <person name="Haga S."/>
            <person name="Ohta F."/>
            <person name="Nomoto H."/>
            <person name="Nogata K."/>
            <person name="Morishita T."/>
            <person name="Endo T."/>
            <person name="Shin-I T."/>
            <person name="Takeda H."/>
            <person name="Morishita S."/>
            <person name="Kohara Y."/>
        </authorList>
    </citation>
    <scope>NUCLEOTIDE SEQUENCE [LARGE SCALE GENOMIC DNA]</scope>
    <source>
        <strain>Hd-rR</strain>
    </source>
</reference>
<name>A0A3P9JEB0_ORYLA</name>
<proteinExistence type="predicted"/>
<accession>A0A3P9JEB0</accession>
<sequence>MADMALTQSIAAATPHLNNPSSLTGFQSVLGSPRRRKRTFSQRTTLPGLLLWLQRTTGWSQRGGIHVGWELELMVEVHPYVPVTSWC</sequence>
<dbReference type="Proteomes" id="UP000265200">
    <property type="component" value="Chromosome 10"/>
</dbReference>
<organism evidence="1 2">
    <name type="scientific">Oryzias latipes</name>
    <name type="common">Japanese rice fish</name>
    <name type="synonym">Japanese killifish</name>
    <dbReference type="NCBI Taxonomy" id="8090"/>
    <lineage>
        <taxon>Eukaryota</taxon>
        <taxon>Metazoa</taxon>
        <taxon>Chordata</taxon>
        <taxon>Craniata</taxon>
        <taxon>Vertebrata</taxon>
        <taxon>Euteleostomi</taxon>
        <taxon>Actinopterygii</taxon>
        <taxon>Neopterygii</taxon>
        <taxon>Teleostei</taxon>
        <taxon>Neoteleostei</taxon>
        <taxon>Acanthomorphata</taxon>
        <taxon>Ovalentaria</taxon>
        <taxon>Atherinomorphae</taxon>
        <taxon>Beloniformes</taxon>
        <taxon>Adrianichthyidae</taxon>
        <taxon>Oryziinae</taxon>
        <taxon>Oryzias</taxon>
    </lineage>
</organism>
<protein>
    <submittedName>
        <fullName evidence="1">Uncharacterized protein</fullName>
    </submittedName>
</protein>